<organism evidence="2 3">
    <name type="scientific">Flammeovirga aprica JL-4</name>
    <dbReference type="NCBI Taxonomy" id="694437"/>
    <lineage>
        <taxon>Bacteria</taxon>
        <taxon>Pseudomonadati</taxon>
        <taxon>Bacteroidota</taxon>
        <taxon>Cytophagia</taxon>
        <taxon>Cytophagales</taxon>
        <taxon>Flammeovirgaceae</taxon>
        <taxon>Flammeovirga</taxon>
    </lineage>
</organism>
<comment type="similarity">
    <text evidence="1">Belongs to the short-chain dehydrogenases/reductases (SDR) family.</text>
</comment>
<protein>
    <submittedName>
        <fullName evidence="2">SDR family oxidoreductase</fullName>
    </submittedName>
</protein>
<dbReference type="PRINTS" id="PR00081">
    <property type="entry name" value="GDHRDH"/>
</dbReference>
<dbReference type="PRINTS" id="PR00080">
    <property type="entry name" value="SDRFAMILY"/>
</dbReference>
<gene>
    <name evidence="2" type="ORF">HHU12_10240</name>
</gene>
<evidence type="ECO:0000313" key="3">
    <source>
        <dbReference type="Proteomes" id="UP000576082"/>
    </source>
</evidence>
<comment type="caution">
    <text evidence="2">The sequence shown here is derived from an EMBL/GenBank/DDBJ whole genome shotgun (WGS) entry which is preliminary data.</text>
</comment>
<dbReference type="FunFam" id="3.40.50.720:FF:000084">
    <property type="entry name" value="Short-chain dehydrogenase reductase"/>
    <property type="match status" value="1"/>
</dbReference>
<dbReference type="InterPro" id="IPR036291">
    <property type="entry name" value="NAD(P)-bd_dom_sf"/>
</dbReference>
<dbReference type="InterPro" id="IPR050259">
    <property type="entry name" value="SDR"/>
</dbReference>
<reference evidence="2 3" key="1">
    <citation type="submission" date="2020-04" db="EMBL/GenBank/DDBJ databases">
        <title>Flammeovirga sp. SR4, a novel species isolated from seawater.</title>
        <authorList>
            <person name="Wang X."/>
        </authorList>
    </citation>
    <scope>NUCLEOTIDE SEQUENCE [LARGE SCALE GENOMIC DNA]</scope>
    <source>
        <strain evidence="2 3">ATCC 23126</strain>
    </source>
</reference>
<dbReference type="EMBL" id="JABANE010000022">
    <property type="protein sequence ID" value="NME68338.1"/>
    <property type="molecule type" value="Genomic_DNA"/>
</dbReference>
<dbReference type="SUPFAM" id="SSF51735">
    <property type="entry name" value="NAD(P)-binding Rossmann-fold domains"/>
    <property type="match status" value="1"/>
</dbReference>
<evidence type="ECO:0000256" key="1">
    <source>
        <dbReference type="ARBA" id="ARBA00006484"/>
    </source>
</evidence>
<dbReference type="Gene3D" id="3.40.50.720">
    <property type="entry name" value="NAD(P)-binding Rossmann-like Domain"/>
    <property type="match status" value="1"/>
</dbReference>
<dbReference type="Pfam" id="PF13561">
    <property type="entry name" value="adh_short_C2"/>
    <property type="match status" value="1"/>
</dbReference>
<dbReference type="InterPro" id="IPR002347">
    <property type="entry name" value="SDR_fam"/>
</dbReference>
<accession>A0A7X9P364</accession>
<keyword evidence="3" id="KW-1185">Reference proteome</keyword>
<dbReference type="AlphaFoldDB" id="A0A7X9P364"/>
<dbReference type="PANTHER" id="PTHR42879">
    <property type="entry name" value="3-OXOACYL-(ACYL-CARRIER-PROTEIN) REDUCTASE"/>
    <property type="match status" value="1"/>
</dbReference>
<dbReference type="PANTHER" id="PTHR42879:SF2">
    <property type="entry name" value="3-OXOACYL-[ACYL-CARRIER-PROTEIN] REDUCTASE FABG"/>
    <property type="match status" value="1"/>
</dbReference>
<evidence type="ECO:0000313" key="2">
    <source>
        <dbReference type="EMBL" id="NME68338.1"/>
    </source>
</evidence>
<proteinExistence type="inferred from homology"/>
<name>A0A7X9P364_9BACT</name>
<dbReference type="Proteomes" id="UP000576082">
    <property type="component" value="Unassembled WGS sequence"/>
</dbReference>
<dbReference type="RefSeq" id="WP_169656644.1">
    <property type="nucleotide sequence ID" value="NZ_JABANE010000022.1"/>
</dbReference>
<sequence length="266" mass="26639">MNLLENKVALVTGATKTKGLGKAIADKLAELGAKVVLTGRNSSKEGMEANVAAIKANGGEAMGVLVDVSDAAQVDAAIQQVLDAYGTLDIVVNNAGVGFGSALLDENTDKDWDANYAVNVKGALAVCKGAIPAMERSGGGAIVNVASTAGIAAGMGMPYPYVATKHALVGATKVLAIEQAAKGIRANVVAPGAINTDMLQEAYKAIAEAEGCTVEEAAAKENAGIPLGRPAEPSEIAEAIVYLASPAASYITGVVLPVHGGMAPGL</sequence>
<dbReference type="CDD" id="cd05233">
    <property type="entry name" value="SDR_c"/>
    <property type="match status" value="1"/>
</dbReference>